<accession>E0XV46</accession>
<protein>
    <submittedName>
        <fullName evidence="1">Uncharacterized protein</fullName>
    </submittedName>
</protein>
<name>E0XV46_9GAMM</name>
<dbReference type="EMBL" id="GU474885">
    <property type="protein sequence ID" value="ADI18287.1"/>
    <property type="molecule type" value="Genomic_DNA"/>
</dbReference>
<organism evidence="1">
    <name type="scientific">uncultured Chromatiales bacterium HF0200_41F04</name>
    <dbReference type="NCBI Taxonomy" id="710740"/>
    <lineage>
        <taxon>Bacteria</taxon>
        <taxon>Pseudomonadati</taxon>
        <taxon>Pseudomonadota</taxon>
        <taxon>Gammaproteobacteria</taxon>
        <taxon>Chromatiales</taxon>
        <taxon>environmental samples</taxon>
    </lineage>
</organism>
<dbReference type="AntiFam" id="ANF00014">
    <property type="entry name" value="tRNA translation"/>
</dbReference>
<evidence type="ECO:0000313" key="1">
    <source>
        <dbReference type="EMBL" id="ADI18287.1"/>
    </source>
</evidence>
<proteinExistence type="predicted"/>
<reference evidence="1" key="1">
    <citation type="journal article" date="2011" name="Environ. Microbiol.">
        <title>Time-series analyses of Monterey Bay coastal microbial picoplankton using a 'genome proxy' microarray.</title>
        <authorList>
            <person name="Rich V.I."/>
            <person name="Pham V.D."/>
            <person name="Eppley J."/>
            <person name="Shi Y."/>
            <person name="DeLong E.F."/>
        </authorList>
    </citation>
    <scope>NUCLEOTIDE SEQUENCE</scope>
</reference>
<sequence>MLSQLSYSPEFRRVASLVGLGGFEPPTSPLSGVRSNQLSYRPGQGFAL</sequence>
<dbReference type="AlphaFoldDB" id="E0XV46"/>